<feature type="compositionally biased region" description="Low complexity" evidence="1">
    <location>
        <begin position="475"/>
        <end position="490"/>
    </location>
</feature>
<dbReference type="InterPro" id="IPR040112">
    <property type="entry name" value="WetA"/>
</dbReference>
<evidence type="ECO:0000256" key="1">
    <source>
        <dbReference type="SAM" id="MobiDB-lite"/>
    </source>
</evidence>
<dbReference type="KEGG" id="cqu:CpipJ_CPIJ007959"/>
<evidence type="ECO:0000313" key="2">
    <source>
        <dbReference type="EMBL" id="EDS31050.1"/>
    </source>
</evidence>
<accession>B0WMH9</accession>
<dbReference type="eggNOG" id="ENOG502S7UV">
    <property type="taxonomic scope" value="Eukaryota"/>
</dbReference>
<feature type="compositionally biased region" description="Polar residues" evidence="1">
    <location>
        <begin position="244"/>
        <end position="258"/>
    </location>
</feature>
<feature type="region of interest" description="Disordered" evidence="1">
    <location>
        <begin position="238"/>
        <end position="258"/>
    </location>
</feature>
<feature type="compositionally biased region" description="Acidic residues" evidence="1">
    <location>
        <begin position="831"/>
        <end position="841"/>
    </location>
</feature>
<dbReference type="EnsemblMetazoa" id="CPIJ007959-RA">
    <property type="protein sequence ID" value="CPIJ007959-PA"/>
    <property type="gene ID" value="CPIJ007959"/>
</dbReference>
<evidence type="ECO:0000313" key="4">
    <source>
        <dbReference type="Proteomes" id="UP000002320"/>
    </source>
</evidence>
<protein>
    <submittedName>
        <fullName evidence="2 3">Uncharacterized protein</fullName>
    </submittedName>
</protein>
<feature type="compositionally biased region" description="Polar residues" evidence="1">
    <location>
        <begin position="497"/>
        <end position="513"/>
    </location>
</feature>
<proteinExistence type="predicted"/>
<dbReference type="InParanoid" id="B0WMH9"/>
<dbReference type="FunCoup" id="B0WMH9">
    <property type="interactions" value="29"/>
</dbReference>
<sequence>MDPIEDMECNIAQDLNTKSVPMEPELEPEKVDLSPENSKKSDNSPTDDQISKQKSSDEADGGEEKVQYSNCNLHSGINECVNKMKDYCSSSEINAESLDSSIGLPCIEPPLKNFKSDDNDDSLSEAGTYTLDGDNYTEEQKERMNIDKIPAISEAGSKHYQKSEHRDKTPQRPTNFQDDLEVIDLTEQPSSYKAADDQKMNNVLEVSYFHDPSAVHPIKQKQSYLEKLKSRVKNITHKARSPEKQIQQHQMNSPDQGTFTSVTTSGILSVKPCLEDHPRMHRRNSLTKSYVDSSEYVQGVAKLNILSKGEAKILNCYTDTEKASGIQELSGTYDSSRRKTGSDASVISSAVSKKDWIQEWAKTAREYSKSPAVGTSTASSSQMTRSYDFENRNQFGYDFDIDMTKSDYYDAKKYEEFGDNLDRHKFHRKQLDHIINNNSSSSDPTMRPNFGNENNSYNEFTRQGSIRQNSRSNASKPPMSPSKIPSPIGSVGRARSVSRNRSLQGSNSDLSTNETEMYLQKTAAAISTLQNIHRRNSIRSTTQHNSSHSSPLSPASRRMSPKISPMNSFQAPVHNLYNDKSHCMEGALLSPQHQQIRNIKQQQQIHQQSSLNHKRNLSLDDSDSYINVLSSLEYGNQMSNSLNTDNANAILDFKKQHTRHNSFEGMSTLPPKPVKCFQNFDQATAYYSVRSNNEPIMCDDDENEQNDENLVTLTTRVKGLSLSTMKPNEQRLTGNQKMITPTIGKPSVNTIKPTAASTSRTSMAKTSSAQMSSPIKRSSSFSVKAMKPTTPTMTPKLGSRPSMSNTKIQKSASSTSFKKIVANFKDDEDDFYINNDDDLELNPEYSSNSEFSDRDDDTEETEKEPITNTRYNKTFLMRMEQNKKLSSGGKQGVAACPNTPELPRRTLQIKGATRDRASMPRDSSLNRMKQDLNISRKSVSKELASFKEPTSAGKQKVQPKYLDISKYKTPAASNFLKKDESKSYLAKTEVKKSPSSASIALGRTEHNRMSTRSVKSAGAKLPNAKKEAQRNSKEQELEMWRRRASYDPMKAAQEGKRKQEEAKRTSRQPQPQAERPSNFNESSVLRSKSYHCGVGMAHSQAENIGGSNAKNRGAIDHADMSYRNNQPNNRWTFTSTESSEEYDDEYVN</sequence>
<feature type="compositionally biased region" description="Basic and acidic residues" evidence="1">
    <location>
        <begin position="27"/>
        <end position="42"/>
    </location>
</feature>
<organism>
    <name type="scientific">Culex quinquefasciatus</name>
    <name type="common">Southern house mosquito</name>
    <name type="synonym">Culex pungens</name>
    <dbReference type="NCBI Taxonomy" id="7176"/>
    <lineage>
        <taxon>Eukaryota</taxon>
        <taxon>Metazoa</taxon>
        <taxon>Ecdysozoa</taxon>
        <taxon>Arthropoda</taxon>
        <taxon>Hexapoda</taxon>
        <taxon>Insecta</taxon>
        <taxon>Pterygota</taxon>
        <taxon>Neoptera</taxon>
        <taxon>Endopterygota</taxon>
        <taxon>Diptera</taxon>
        <taxon>Nematocera</taxon>
        <taxon>Culicoidea</taxon>
        <taxon>Culicidae</taxon>
        <taxon>Culicinae</taxon>
        <taxon>Culicini</taxon>
        <taxon>Culex</taxon>
        <taxon>Culex</taxon>
    </lineage>
</organism>
<feature type="compositionally biased region" description="Basic and acidic residues" evidence="1">
    <location>
        <begin position="161"/>
        <end position="170"/>
    </location>
</feature>
<feature type="compositionally biased region" description="Low complexity" evidence="1">
    <location>
        <begin position="546"/>
        <end position="556"/>
    </location>
</feature>
<dbReference type="VEuPathDB" id="VectorBase:CPIJ007959"/>
<keyword evidence="4" id="KW-1185">Reference proteome</keyword>
<dbReference type="Proteomes" id="UP000002320">
    <property type="component" value="Unassembled WGS sequence"/>
</dbReference>
<feature type="region of interest" description="Disordered" evidence="1">
    <location>
        <begin position="983"/>
        <end position="1086"/>
    </location>
</feature>
<feature type="compositionally biased region" description="Polar residues" evidence="1">
    <location>
        <begin position="451"/>
        <end position="474"/>
    </location>
</feature>
<dbReference type="STRING" id="7176.B0WMH9"/>
<feature type="region of interest" description="Disordered" evidence="1">
    <location>
        <begin position="433"/>
        <end position="513"/>
    </location>
</feature>
<feature type="region of interest" description="Disordered" evidence="1">
    <location>
        <begin position="831"/>
        <end position="866"/>
    </location>
</feature>
<name>B0WMH9_CULQU</name>
<feature type="compositionally biased region" description="Polar residues" evidence="1">
    <location>
        <begin position="801"/>
        <end position="810"/>
    </location>
</feature>
<feature type="region of interest" description="Disordered" evidence="1">
    <location>
        <begin position="755"/>
        <end position="810"/>
    </location>
</feature>
<reference evidence="3" key="2">
    <citation type="submission" date="2021-02" db="UniProtKB">
        <authorList>
            <consortium name="EnsemblMetazoa"/>
        </authorList>
    </citation>
    <scope>IDENTIFICATION</scope>
    <source>
        <strain evidence="3">JHB</strain>
    </source>
</reference>
<gene>
    <name evidence="3" type="primary">6040529</name>
    <name evidence="2" type="ORF">CpipJ_CPIJ007959</name>
</gene>
<feature type="compositionally biased region" description="Basic and acidic residues" evidence="1">
    <location>
        <begin position="1024"/>
        <end position="1045"/>
    </location>
</feature>
<feature type="compositionally biased region" description="Basic and acidic residues" evidence="1">
    <location>
        <begin position="49"/>
        <end position="66"/>
    </location>
</feature>
<feature type="compositionally biased region" description="Polar residues" evidence="1">
    <location>
        <begin position="755"/>
        <end position="782"/>
    </location>
</feature>
<dbReference type="HOGENOM" id="CLU_276847_0_0_1"/>
<feature type="region of interest" description="Disordered" evidence="1">
    <location>
        <begin position="537"/>
        <end position="567"/>
    </location>
</feature>
<dbReference type="PANTHER" id="PTHR22934">
    <property type="entry name" value="PROTEIN ESC1/WETA-RELATED"/>
    <property type="match status" value="1"/>
</dbReference>
<dbReference type="EMBL" id="DS231998">
    <property type="protein sequence ID" value="EDS31050.1"/>
    <property type="molecule type" value="Genomic_DNA"/>
</dbReference>
<feature type="compositionally biased region" description="Polar residues" evidence="1">
    <location>
        <begin position="1101"/>
        <end position="1110"/>
    </location>
</feature>
<feature type="compositionally biased region" description="Acidic residues" evidence="1">
    <location>
        <begin position="853"/>
        <end position="862"/>
    </location>
</feature>
<dbReference type="OMA" id="NTRQSMP"/>
<feature type="region of interest" description="Disordered" evidence="1">
    <location>
        <begin position="152"/>
        <end position="179"/>
    </location>
</feature>
<dbReference type="OrthoDB" id="5822793at2759"/>
<feature type="compositionally biased region" description="Polar residues" evidence="1">
    <location>
        <begin position="1067"/>
        <end position="1086"/>
    </location>
</feature>
<dbReference type="PANTHER" id="PTHR22934:SF23">
    <property type="entry name" value="ZF-C3H1 DOMAIN-CONTAINING PROTEIN"/>
    <property type="match status" value="1"/>
</dbReference>
<feature type="compositionally biased region" description="Low complexity" evidence="1">
    <location>
        <begin position="786"/>
        <end position="796"/>
    </location>
</feature>
<feature type="compositionally biased region" description="Acidic residues" evidence="1">
    <location>
        <begin position="1138"/>
        <end position="1148"/>
    </location>
</feature>
<evidence type="ECO:0000313" key="3">
    <source>
        <dbReference type="EnsemblMetazoa" id="CPIJ007959-PA"/>
    </source>
</evidence>
<feature type="compositionally biased region" description="Basic and acidic residues" evidence="1">
    <location>
        <begin position="1053"/>
        <end position="1064"/>
    </location>
</feature>
<reference evidence="2" key="1">
    <citation type="submission" date="2007-03" db="EMBL/GenBank/DDBJ databases">
        <title>Annotation of Culex pipiens quinquefasciatus.</title>
        <authorList>
            <consortium name="The Broad Institute Genome Sequencing Platform"/>
            <person name="Atkinson P.W."/>
            <person name="Hemingway J."/>
            <person name="Christensen B.M."/>
            <person name="Higgs S."/>
            <person name="Kodira C."/>
            <person name="Hannick L."/>
            <person name="Megy K."/>
            <person name="O'Leary S."/>
            <person name="Pearson M."/>
            <person name="Haas B.J."/>
            <person name="Mauceli E."/>
            <person name="Wortman J.R."/>
            <person name="Lee N.H."/>
            <person name="Guigo R."/>
            <person name="Stanke M."/>
            <person name="Alvarado L."/>
            <person name="Amedeo P."/>
            <person name="Antoine C.H."/>
            <person name="Arensburger P."/>
            <person name="Bidwell S.L."/>
            <person name="Crawford M."/>
            <person name="Camaro F."/>
            <person name="Devon K."/>
            <person name="Engels R."/>
            <person name="Hammond M."/>
            <person name="Howarth C."/>
            <person name="Koehrsen M."/>
            <person name="Lawson D."/>
            <person name="Montgomery P."/>
            <person name="Nene V."/>
            <person name="Nusbaum C."/>
            <person name="Puiu D."/>
            <person name="Romero-Severson J."/>
            <person name="Severson D.W."/>
            <person name="Shumway M."/>
            <person name="Sisk P."/>
            <person name="Stolte C."/>
            <person name="Zeng Q."/>
            <person name="Eisenstadt E."/>
            <person name="Fraser-Liggett C."/>
            <person name="Strausberg R."/>
            <person name="Galagan J."/>
            <person name="Birren B."/>
            <person name="Collins F.H."/>
        </authorList>
    </citation>
    <scope>NUCLEOTIDE SEQUENCE [LARGE SCALE GENOMIC DNA]</scope>
    <source>
        <strain evidence="2">JHB</strain>
    </source>
</reference>
<feature type="region of interest" description="Disordered" evidence="1">
    <location>
        <begin position="1"/>
        <end position="69"/>
    </location>
</feature>
<dbReference type="VEuPathDB" id="VectorBase:CQUJHB016611"/>
<feature type="region of interest" description="Disordered" evidence="1">
    <location>
        <begin position="1101"/>
        <end position="1148"/>
    </location>
</feature>
<feature type="compositionally biased region" description="Polar residues" evidence="1">
    <location>
        <begin position="1122"/>
        <end position="1133"/>
    </location>
</feature>
<feature type="compositionally biased region" description="Basic and acidic residues" evidence="1">
    <location>
        <begin position="983"/>
        <end position="992"/>
    </location>
</feature>
<feature type="region of interest" description="Disordered" evidence="1">
    <location>
        <begin position="113"/>
        <end position="140"/>
    </location>
</feature>
<dbReference type="AlphaFoldDB" id="B0WMH9"/>